<dbReference type="Gene3D" id="3.90.1150.10">
    <property type="entry name" value="Aspartate Aminotransferase, domain 1"/>
    <property type="match status" value="1"/>
</dbReference>
<dbReference type="AlphaFoldDB" id="A0A8H4Q7D0"/>
<comment type="caution">
    <text evidence="1">The sequence shown here is derived from an EMBL/GenBank/DDBJ whole genome shotgun (WGS) entry which is preliminary data.</text>
</comment>
<sequence length="108" mass="11702">MLETPELTPGFGCLFSVEFSDVASARVFCDSLAVHKGPHLGTPSTLALAYVACAYGTRLDWAAGYVLKPSQIRITAGLEDTEMLIRLFKVAAETADEAQQQIVRDEPI</sequence>
<dbReference type="GO" id="GO:0003962">
    <property type="term" value="F:cystathionine gamma-synthase activity"/>
    <property type="evidence" value="ECO:0007669"/>
    <property type="project" value="TreeGrafter"/>
</dbReference>
<gene>
    <name evidence="1" type="ORF">GQ602_002962</name>
</gene>
<dbReference type="PANTHER" id="PTHR42699">
    <property type="match status" value="1"/>
</dbReference>
<dbReference type="OrthoDB" id="10047078at2759"/>
<keyword evidence="2" id="KW-1185">Reference proteome</keyword>
<evidence type="ECO:0000313" key="1">
    <source>
        <dbReference type="EMBL" id="KAF4589073.1"/>
    </source>
</evidence>
<name>A0A8H4Q7D0_9HYPO</name>
<dbReference type="InterPro" id="IPR015424">
    <property type="entry name" value="PyrdxlP-dep_Trfase"/>
</dbReference>
<dbReference type="EMBL" id="JAACLJ010000003">
    <property type="protein sequence ID" value="KAF4589073.1"/>
    <property type="molecule type" value="Genomic_DNA"/>
</dbReference>
<protein>
    <submittedName>
        <fullName evidence="1">Cystathionine gamma-synthase, converts cysteine into cystathionine</fullName>
    </submittedName>
</protein>
<reference evidence="1 2" key="1">
    <citation type="journal article" date="2020" name="G3 (Bethesda)">
        <title>Genetic Underpinnings of Host Manipulation by Ophiocordyceps as Revealed by Comparative Transcriptomics.</title>
        <authorList>
            <person name="Will I."/>
            <person name="Das B."/>
            <person name="Trinh T."/>
            <person name="Brachmann A."/>
            <person name="Ohm R.A."/>
            <person name="de Bekker C."/>
        </authorList>
    </citation>
    <scope>NUCLEOTIDE SEQUENCE [LARGE SCALE GENOMIC DNA]</scope>
    <source>
        <strain evidence="1 2">EC05</strain>
    </source>
</reference>
<dbReference type="PANTHER" id="PTHR42699:SF1">
    <property type="entry name" value="CYSTATHIONINE GAMMA-SYNTHASE-RELATED"/>
    <property type="match status" value="1"/>
</dbReference>
<proteinExistence type="predicted"/>
<dbReference type="Proteomes" id="UP000562929">
    <property type="component" value="Unassembled WGS sequence"/>
</dbReference>
<dbReference type="GO" id="GO:0019346">
    <property type="term" value="P:transsulfuration"/>
    <property type="evidence" value="ECO:0007669"/>
    <property type="project" value="TreeGrafter"/>
</dbReference>
<dbReference type="InterPro" id="IPR051750">
    <property type="entry name" value="Trans-sulfuration_enzymes"/>
</dbReference>
<organism evidence="1 2">
    <name type="scientific">Ophiocordyceps camponoti-floridani</name>
    <dbReference type="NCBI Taxonomy" id="2030778"/>
    <lineage>
        <taxon>Eukaryota</taxon>
        <taxon>Fungi</taxon>
        <taxon>Dikarya</taxon>
        <taxon>Ascomycota</taxon>
        <taxon>Pezizomycotina</taxon>
        <taxon>Sordariomycetes</taxon>
        <taxon>Hypocreomycetidae</taxon>
        <taxon>Hypocreales</taxon>
        <taxon>Ophiocordycipitaceae</taxon>
        <taxon>Ophiocordyceps</taxon>
    </lineage>
</organism>
<dbReference type="SUPFAM" id="SSF53383">
    <property type="entry name" value="PLP-dependent transferases"/>
    <property type="match status" value="1"/>
</dbReference>
<accession>A0A8H4Q7D0</accession>
<dbReference type="InterPro" id="IPR015422">
    <property type="entry name" value="PyrdxlP-dep_Trfase_small"/>
</dbReference>
<evidence type="ECO:0000313" key="2">
    <source>
        <dbReference type="Proteomes" id="UP000562929"/>
    </source>
</evidence>